<dbReference type="OrthoDB" id="3357029at2759"/>
<gene>
    <name evidence="2" type="ORF">M407DRAFT_18244</name>
</gene>
<feature type="transmembrane region" description="Helical" evidence="1">
    <location>
        <begin position="287"/>
        <end position="309"/>
    </location>
</feature>
<protein>
    <submittedName>
        <fullName evidence="2">Uncharacterized protein</fullName>
    </submittedName>
</protein>
<keyword evidence="1" id="KW-1133">Transmembrane helix</keyword>
<dbReference type="Proteomes" id="UP000054248">
    <property type="component" value="Unassembled WGS sequence"/>
</dbReference>
<dbReference type="EMBL" id="KN822952">
    <property type="protein sequence ID" value="KIO32781.1"/>
    <property type="molecule type" value="Genomic_DNA"/>
</dbReference>
<name>A0A0C3QU04_9AGAM</name>
<evidence type="ECO:0000313" key="2">
    <source>
        <dbReference type="EMBL" id="KIO32781.1"/>
    </source>
</evidence>
<keyword evidence="1" id="KW-0472">Membrane</keyword>
<evidence type="ECO:0000313" key="3">
    <source>
        <dbReference type="Proteomes" id="UP000054248"/>
    </source>
</evidence>
<dbReference type="HOGENOM" id="CLU_053194_0_0_1"/>
<reference evidence="3" key="2">
    <citation type="submission" date="2015-01" db="EMBL/GenBank/DDBJ databases">
        <title>Evolutionary Origins and Diversification of the Mycorrhizal Mutualists.</title>
        <authorList>
            <consortium name="DOE Joint Genome Institute"/>
            <consortium name="Mycorrhizal Genomics Consortium"/>
            <person name="Kohler A."/>
            <person name="Kuo A."/>
            <person name="Nagy L.G."/>
            <person name="Floudas D."/>
            <person name="Copeland A."/>
            <person name="Barry K.W."/>
            <person name="Cichocki N."/>
            <person name="Veneault-Fourrey C."/>
            <person name="LaButti K."/>
            <person name="Lindquist E.A."/>
            <person name="Lipzen A."/>
            <person name="Lundell T."/>
            <person name="Morin E."/>
            <person name="Murat C."/>
            <person name="Riley R."/>
            <person name="Ohm R."/>
            <person name="Sun H."/>
            <person name="Tunlid A."/>
            <person name="Henrissat B."/>
            <person name="Grigoriev I.V."/>
            <person name="Hibbett D.S."/>
            <person name="Martin F."/>
        </authorList>
    </citation>
    <scope>NUCLEOTIDE SEQUENCE [LARGE SCALE GENOMIC DNA]</scope>
    <source>
        <strain evidence="3">MUT 4182</strain>
    </source>
</reference>
<keyword evidence="3" id="KW-1185">Reference proteome</keyword>
<dbReference type="STRING" id="1051891.A0A0C3QU04"/>
<reference evidence="2 3" key="1">
    <citation type="submission" date="2014-04" db="EMBL/GenBank/DDBJ databases">
        <authorList>
            <consortium name="DOE Joint Genome Institute"/>
            <person name="Kuo A."/>
            <person name="Girlanda M."/>
            <person name="Perotto S."/>
            <person name="Kohler A."/>
            <person name="Nagy L.G."/>
            <person name="Floudas D."/>
            <person name="Copeland A."/>
            <person name="Barry K.W."/>
            <person name="Cichocki N."/>
            <person name="Veneault-Fourrey C."/>
            <person name="LaButti K."/>
            <person name="Lindquist E.A."/>
            <person name="Lipzen A."/>
            <person name="Lundell T."/>
            <person name="Morin E."/>
            <person name="Murat C."/>
            <person name="Sun H."/>
            <person name="Tunlid A."/>
            <person name="Henrissat B."/>
            <person name="Grigoriev I.V."/>
            <person name="Hibbett D.S."/>
            <person name="Martin F."/>
            <person name="Nordberg H.P."/>
            <person name="Cantor M.N."/>
            <person name="Hua S.X."/>
        </authorList>
    </citation>
    <scope>NUCLEOTIDE SEQUENCE [LARGE SCALE GENOMIC DNA]</scope>
    <source>
        <strain evidence="2 3">MUT 4182</strain>
    </source>
</reference>
<sequence>MYWAWSDLRLHLMFYSAISDTNPYSNLKYINGTAILVPGPGRDYASRSFNFNTHGIRVQCANLRDRCERLAAPVTQFLVPGGSPVINCSKAGYPHFPYYTSGELEASGFDGRNIETLVLGIIGDEMGGMINGTGDFSSRLTPNPASTIIQLRLPNVTAHDTDETNPDVAYLNALDLYATCNVTYLDVVAHYDSGEAEWRIVDTSLSSQELASVFWTPLMFQWAGADVLQAVKPYMTNRGTQVIETLEMALAKTNMGLISPLMTFIPASNVTTTQLAALGMYPAAPTILLIGCLYAYSLIALVMLFIAYTSNNRMIRVPRHLTREGKQDEERSALDVAQTWLTDPLSFIGSLFPGGDGREAARSVESDPLRQVYDNDQELGKVGIGLYKWSNGEMILGLVHQTPRRSRRLGRVFSDPNGDIALQENFPVGGEAAAMPWLAEMGKAES</sequence>
<organism evidence="2 3">
    <name type="scientific">Tulasnella calospora MUT 4182</name>
    <dbReference type="NCBI Taxonomy" id="1051891"/>
    <lineage>
        <taxon>Eukaryota</taxon>
        <taxon>Fungi</taxon>
        <taxon>Dikarya</taxon>
        <taxon>Basidiomycota</taxon>
        <taxon>Agaricomycotina</taxon>
        <taxon>Agaricomycetes</taxon>
        <taxon>Cantharellales</taxon>
        <taxon>Tulasnellaceae</taxon>
        <taxon>Tulasnella</taxon>
    </lineage>
</organism>
<dbReference type="AlphaFoldDB" id="A0A0C3QU04"/>
<accession>A0A0C3QU04</accession>
<evidence type="ECO:0000256" key="1">
    <source>
        <dbReference type="SAM" id="Phobius"/>
    </source>
</evidence>
<proteinExistence type="predicted"/>
<keyword evidence="1" id="KW-0812">Transmembrane</keyword>